<organism evidence="2 3">
    <name type="scientific">Dendrobium nobile</name>
    <name type="common">Orchid</name>
    <dbReference type="NCBI Taxonomy" id="94219"/>
    <lineage>
        <taxon>Eukaryota</taxon>
        <taxon>Viridiplantae</taxon>
        <taxon>Streptophyta</taxon>
        <taxon>Embryophyta</taxon>
        <taxon>Tracheophyta</taxon>
        <taxon>Spermatophyta</taxon>
        <taxon>Magnoliopsida</taxon>
        <taxon>Liliopsida</taxon>
        <taxon>Asparagales</taxon>
        <taxon>Orchidaceae</taxon>
        <taxon>Epidendroideae</taxon>
        <taxon>Malaxideae</taxon>
        <taxon>Dendrobiinae</taxon>
        <taxon>Dendrobium</taxon>
    </lineage>
</organism>
<dbReference type="Proteomes" id="UP000829196">
    <property type="component" value="Unassembled WGS sequence"/>
</dbReference>
<dbReference type="SMR" id="A0A8T3BEL8"/>
<dbReference type="PANTHER" id="PTHR31676:SF110">
    <property type="entry name" value="TRANSMEMBRANE PROTEIN"/>
    <property type="match status" value="1"/>
</dbReference>
<name>A0A8T3BEL8_DENNO</name>
<protein>
    <recommendedName>
        <fullName evidence="4">DUF538 family protein</fullName>
    </recommendedName>
</protein>
<dbReference type="InterPro" id="IPR036758">
    <property type="entry name" value="At5g01610-like"/>
</dbReference>
<evidence type="ECO:0000313" key="2">
    <source>
        <dbReference type="EMBL" id="KAI0510461.1"/>
    </source>
</evidence>
<dbReference type="InterPro" id="IPR007493">
    <property type="entry name" value="DUF538"/>
</dbReference>
<proteinExistence type="predicted"/>
<keyword evidence="3" id="KW-1185">Reference proteome</keyword>
<dbReference type="Pfam" id="PF04398">
    <property type="entry name" value="DUF538"/>
    <property type="match status" value="1"/>
</dbReference>
<dbReference type="SUPFAM" id="SSF141562">
    <property type="entry name" value="At5g01610-like"/>
    <property type="match status" value="1"/>
</dbReference>
<keyword evidence="1" id="KW-0732">Signal</keyword>
<gene>
    <name evidence="2" type="ORF">KFK09_011063</name>
</gene>
<feature type="chain" id="PRO_5035807650" description="DUF538 family protein" evidence="1">
    <location>
        <begin position="24"/>
        <end position="187"/>
    </location>
</feature>
<dbReference type="OrthoDB" id="754232at2759"/>
<reference evidence="2" key="1">
    <citation type="journal article" date="2022" name="Front. Genet.">
        <title>Chromosome-Scale Assembly of the Dendrobium nobile Genome Provides Insights Into the Molecular Mechanism of the Biosynthesis of the Medicinal Active Ingredient of Dendrobium.</title>
        <authorList>
            <person name="Xu Q."/>
            <person name="Niu S.-C."/>
            <person name="Li K.-L."/>
            <person name="Zheng P.-J."/>
            <person name="Zhang X.-J."/>
            <person name="Jia Y."/>
            <person name="Liu Y."/>
            <person name="Niu Y.-X."/>
            <person name="Yu L.-H."/>
            <person name="Chen D.-F."/>
            <person name="Zhang G.-Q."/>
        </authorList>
    </citation>
    <scope>NUCLEOTIDE SEQUENCE</scope>
    <source>
        <tissue evidence="2">Leaf</tissue>
    </source>
</reference>
<dbReference type="EMBL" id="JAGYWB010000009">
    <property type="protein sequence ID" value="KAI0510461.1"/>
    <property type="molecule type" value="Genomic_DNA"/>
</dbReference>
<accession>A0A8T3BEL8</accession>
<dbReference type="AlphaFoldDB" id="A0A8T3BEL8"/>
<evidence type="ECO:0000313" key="3">
    <source>
        <dbReference type="Proteomes" id="UP000829196"/>
    </source>
</evidence>
<dbReference type="PANTHER" id="PTHR31676">
    <property type="entry name" value="T31J12.3 PROTEIN-RELATED"/>
    <property type="match status" value="1"/>
</dbReference>
<sequence length="187" mass="20931">MICRRPLPLLFTLIPLILVAATAKEAAEEAPATTVYEVLRQHGLPSGLFPKGVREFYLDEEGHFEVHLEEECTAKFETEVHYARNITCTVTYGQITAISGLSAQELFLWFPVRGIRVDIPSSGLIYFDVGVIYKQFSLSLFETPPDCSPSRDHLLEGSRIAQIVSESQSGKLRYDLDQEYTMSAVVA</sequence>
<feature type="signal peptide" evidence="1">
    <location>
        <begin position="1"/>
        <end position="23"/>
    </location>
</feature>
<dbReference type="FunFam" id="2.30.240.10:FF:000002">
    <property type="entry name" value="Uncharacterized protein At3g07460"/>
    <property type="match status" value="1"/>
</dbReference>
<evidence type="ECO:0000256" key="1">
    <source>
        <dbReference type="SAM" id="SignalP"/>
    </source>
</evidence>
<comment type="caution">
    <text evidence="2">The sequence shown here is derived from an EMBL/GenBank/DDBJ whole genome shotgun (WGS) entry which is preliminary data.</text>
</comment>
<evidence type="ECO:0008006" key="4">
    <source>
        <dbReference type="Google" id="ProtNLM"/>
    </source>
</evidence>
<dbReference type="Gene3D" id="2.30.240.10">
    <property type="entry name" value="At5g01610-like"/>
    <property type="match status" value="1"/>
</dbReference>